<reference evidence="2" key="1">
    <citation type="submission" date="2022-10" db="EMBL/GenBank/DDBJ databases">
        <title>Chitinophaga sp. nov., isolated from soil.</title>
        <authorList>
            <person name="Jeon C.O."/>
        </authorList>
    </citation>
    <scope>NUCLEOTIDE SEQUENCE</scope>
    <source>
        <strain evidence="2">R8</strain>
    </source>
</reference>
<dbReference type="InterPro" id="IPR045155">
    <property type="entry name" value="Beta-lactam_cat"/>
</dbReference>
<dbReference type="InterPro" id="IPR012338">
    <property type="entry name" value="Beta-lactam/transpept-like"/>
</dbReference>
<sequence>MSIHAQSRTDKFLEELLRRNASPALKHILDHPDTFQCQIIYTRIDRDAANKPGFTHFYYDVDAQRYFNPASTVKMPLAFLALEKMRALQLDKDTPMYIDSAFDGQTRVSEDTSAANGLASIAHYIRKVFLVSDNDAYNRLYEFVGQQTIHEQLWAKGYKDARIVRRFAPMTEEGNRHTNPIRFKKNGKTVYTQPAAYCDLQFDYSRPVFIGKAHWDKNDSLIQQPMDFTRHNNVPLPYLQQMLQSVLFPATMPAEQRFNLAESDRRFLLRYMSMLPSESHYPKYDTTEFFDSYTKFFWFKANRSKIPEHIRSFNKTGWSYGFLTDVAYITDFKHNVEFMLSAVIYVNSDGVLNDNKYEYDTIGYPFFKEVGEIIYNYELSRKRRHAPDLSEFKFKYND</sequence>
<protein>
    <submittedName>
        <fullName evidence="2">Class A beta-lactamase-related serine hydrolase</fullName>
    </submittedName>
</protein>
<gene>
    <name evidence="2" type="ORF">MKQ68_20915</name>
</gene>
<feature type="domain" description="Beta-lactamase class A catalytic" evidence="1">
    <location>
        <begin position="57"/>
        <end position="176"/>
    </location>
</feature>
<name>A0ABY6J2L7_9BACT</name>
<evidence type="ECO:0000313" key="2">
    <source>
        <dbReference type="EMBL" id="UYQ92549.1"/>
    </source>
</evidence>
<organism evidence="2 3">
    <name type="scientific">Chitinophaga horti</name>
    <dbReference type="NCBI Taxonomy" id="2920382"/>
    <lineage>
        <taxon>Bacteria</taxon>
        <taxon>Pseudomonadati</taxon>
        <taxon>Bacteroidota</taxon>
        <taxon>Chitinophagia</taxon>
        <taxon>Chitinophagales</taxon>
        <taxon>Chitinophagaceae</taxon>
        <taxon>Chitinophaga</taxon>
    </lineage>
</organism>
<proteinExistence type="predicted"/>
<dbReference type="GO" id="GO:0016787">
    <property type="term" value="F:hydrolase activity"/>
    <property type="evidence" value="ECO:0007669"/>
    <property type="project" value="UniProtKB-KW"/>
</dbReference>
<dbReference type="Pfam" id="PF13354">
    <property type="entry name" value="Beta-lactamase2"/>
    <property type="match status" value="1"/>
</dbReference>
<dbReference type="SUPFAM" id="SSF56601">
    <property type="entry name" value="beta-lactamase/transpeptidase-like"/>
    <property type="match status" value="1"/>
</dbReference>
<keyword evidence="2" id="KW-0378">Hydrolase</keyword>
<dbReference type="Proteomes" id="UP001162741">
    <property type="component" value="Chromosome"/>
</dbReference>
<accession>A0ABY6J2L7</accession>
<dbReference type="RefSeq" id="WP_264280799.1">
    <property type="nucleotide sequence ID" value="NZ_CP107006.1"/>
</dbReference>
<dbReference type="EMBL" id="CP107006">
    <property type="protein sequence ID" value="UYQ92549.1"/>
    <property type="molecule type" value="Genomic_DNA"/>
</dbReference>
<evidence type="ECO:0000313" key="3">
    <source>
        <dbReference type="Proteomes" id="UP001162741"/>
    </source>
</evidence>
<keyword evidence="3" id="KW-1185">Reference proteome</keyword>
<dbReference type="Gene3D" id="3.40.710.10">
    <property type="entry name" value="DD-peptidase/beta-lactamase superfamily"/>
    <property type="match status" value="1"/>
</dbReference>
<evidence type="ECO:0000259" key="1">
    <source>
        <dbReference type="Pfam" id="PF13354"/>
    </source>
</evidence>